<evidence type="ECO:0000256" key="1">
    <source>
        <dbReference type="ARBA" id="ARBA00022801"/>
    </source>
</evidence>
<keyword evidence="1" id="KW-0378">Hydrolase</keyword>
<organism evidence="3 4">
    <name type="scientific">Variimorphobacter saccharofermentans</name>
    <dbReference type="NCBI Taxonomy" id="2755051"/>
    <lineage>
        <taxon>Bacteria</taxon>
        <taxon>Bacillati</taxon>
        <taxon>Bacillota</taxon>
        <taxon>Clostridia</taxon>
        <taxon>Lachnospirales</taxon>
        <taxon>Lachnospiraceae</taxon>
        <taxon>Variimorphobacter</taxon>
    </lineage>
</organism>
<dbReference type="CDD" id="cd02696">
    <property type="entry name" value="MurNAc-LAA"/>
    <property type="match status" value="1"/>
</dbReference>
<dbReference type="GO" id="GO:0009253">
    <property type="term" value="P:peptidoglycan catabolic process"/>
    <property type="evidence" value="ECO:0007669"/>
    <property type="project" value="InterPro"/>
</dbReference>
<dbReference type="PROSITE" id="PS51724">
    <property type="entry name" value="SPOR"/>
    <property type="match status" value="1"/>
</dbReference>
<dbReference type="InterPro" id="IPR002508">
    <property type="entry name" value="MurNAc-LAA_cat"/>
</dbReference>
<dbReference type="Gene3D" id="3.30.70.1070">
    <property type="entry name" value="Sporulation related repeat"/>
    <property type="match status" value="1"/>
</dbReference>
<evidence type="ECO:0000313" key="4">
    <source>
        <dbReference type="Proteomes" id="UP000574276"/>
    </source>
</evidence>
<reference evidence="3 4" key="1">
    <citation type="submission" date="2020-07" db="EMBL/GenBank/DDBJ databases">
        <title>Characterization and genome sequencing of isolate MD1, a novel member within the family Lachnospiraceae.</title>
        <authorList>
            <person name="Rettenmaier R."/>
            <person name="Di Bello L."/>
            <person name="Zinser C."/>
            <person name="Scheitz K."/>
            <person name="Liebl W."/>
            <person name="Zverlov V."/>
        </authorList>
    </citation>
    <scope>NUCLEOTIDE SEQUENCE [LARGE SCALE GENOMIC DNA]</scope>
    <source>
        <strain evidence="3 4">MD1</strain>
    </source>
</reference>
<dbReference type="GO" id="GO:0030288">
    <property type="term" value="C:outer membrane-bounded periplasmic space"/>
    <property type="evidence" value="ECO:0007669"/>
    <property type="project" value="TreeGrafter"/>
</dbReference>
<evidence type="ECO:0000313" key="3">
    <source>
        <dbReference type="EMBL" id="MBB2183117.1"/>
    </source>
</evidence>
<dbReference type="GO" id="GO:0008745">
    <property type="term" value="F:N-acetylmuramoyl-L-alanine amidase activity"/>
    <property type="evidence" value="ECO:0007669"/>
    <property type="project" value="InterPro"/>
</dbReference>
<dbReference type="InterPro" id="IPR050695">
    <property type="entry name" value="N-acetylmuramoyl_amidase_3"/>
</dbReference>
<dbReference type="Pfam" id="PF05036">
    <property type="entry name" value="SPOR"/>
    <property type="match status" value="1"/>
</dbReference>
<dbReference type="GO" id="GO:0042834">
    <property type="term" value="F:peptidoglycan binding"/>
    <property type="evidence" value="ECO:0007669"/>
    <property type="project" value="InterPro"/>
</dbReference>
<name>A0A839K117_9FIRM</name>
<sequence>MSKILGCTCRLEGIRISPYKFKPFQLENERVRIVIEPGHGGEDTGIVYKDRMEKNENLKLALAVGEILSNYGVEVIYTRTTDVSQTDEEIQNIIETSEGNLYLGIHRVPNVGIPPYPGTEVIIVNPSEMEKLASRNINFELENMGYNNLGIIQVSDNLDVEQHNTIPSINLILGVFGPNHQNLDYDEKFEETAQAIAHGILKTFQLQAQNLGLDYRYRVQVGLFRDYNNALNLLNRLLYEGYQAEIVRQGDFYSIQVGNFSNLDEAADLERRLRSQGYDTLLIAV</sequence>
<dbReference type="InterPro" id="IPR007730">
    <property type="entry name" value="SPOR-like_dom"/>
</dbReference>
<protein>
    <submittedName>
        <fullName evidence="3">N-acetylmuramoyl-L-alanine amidase</fullName>
    </submittedName>
</protein>
<dbReference type="Gene3D" id="3.40.630.40">
    <property type="entry name" value="Zn-dependent exopeptidases"/>
    <property type="match status" value="1"/>
</dbReference>
<dbReference type="SUPFAM" id="SSF53187">
    <property type="entry name" value="Zn-dependent exopeptidases"/>
    <property type="match status" value="1"/>
</dbReference>
<evidence type="ECO:0000259" key="2">
    <source>
        <dbReference type="PROSITE" id="PS51724"/>
    </source>
</evidence>
<accession>A0A839K117</accession>
<gene>
    <name evidence="3" type="ORF">H0486_09520</name>
</gene>
<dbReference type="RefSeq" id="WP_228352795.1">
    <property type="nucleotide sequence ID" value="NZ_JACEGA010000001.1"/>
</dbReference>
<keyword evidence="4" id="KW-1185">Reference proteome</keyword>
<dbReference type="EMBL" id="JACEGA010000001">
    <property type="protein sequence ID" value="MBB2183117.1"/>
    <property type="molecule type" value="Genomic_DNA"/>
</dbReference>
<dbReference type="PANTHER" id="PTHR30404">
    <property type="entry name" value="N-ACETYLMURAMOYL-L-ALANINE AMIDASE"/>
    <property type="match status" value="1"/>
</dbReference>
<dbReference type="Proteomes" id="UP000574276">
    <property type="component" value="Unassembled WGS sequence"/>
</dbReference>
<dbReference type="PANTHER" id="PTHR30404:SF0">
    <property type="entry name" value="N-ACETYLMURAMOYL-L-ALANINE AMIDASE AMIC"/>
    <property type="match status" value="1"/>
</dbReference>
<comment type="caution">
    <text evidence="3">The sequence shown here is derived from an EMBL/GenBank/DDBJ whole genome shotgun (WGS) entry which is preliminary data.</text>
</comment>
<feature type="domain" description="SPOR" evidence="2">
    <location>
        <begin position="211"/>
        <end position="285"/>
    </location>
</feature>
<proteinExistence type="predicted"/>
<dbReference type="SUPFAM" id="SSF110997">
    <property type="entry name" value="Sporulation related repeat"/>
    <property type="match status" value="1"/>
</dbReference>
<dbReference type="InterPro" id="IPR036680">
    <property type="entry name" value="SPOR-like_sf"/>
</dbReference>
<dbReference type="Pfam" id="PF01520">
    <property type="entry name" value="Amidase_3"/>
    <property type="match status" value="1"/>
</dbReference>
<dbReference type="AlphaFoldDB" id="A0A839K117"/>